<accession>A0A7Z0EID8</accession>
<comment type="caution">
    <text evidence="10">The sequence shown here is derived from an EMBL/GenBank/DDBJ whole genome shotgun (WGS) entry which is preliminary data.</text>
</comment>
<keyword evidence="3" id="KW-0430">Lectin</keyword>
<dbReference type="AlphaFoldDB" id="A0A7Z0EID8"/>
<proteinExistence type="predicted"/>
<evidence type="ECO:0000256" key="5">
    <source>
        <dbReference type="ARBA" id="ARBA00023157"/>
    </source>
</evidence>
<dbReference type="Gene3D" id="2.60.120.260">
    <property type="entry name" value="Galactose-binding domain-like"/>
    <property type="match status" value="1"/>
</dbReference>
<sequence length="1238" mass="128644">MKRTAPPESATPHISRFRRSALVWLAAVAMVAPLLAVSAQAAPASAATPLPDGLSSSTAAGSCWEVKQNYPASASGIYWLLTPALQAPTQFYCDQATNGGGWVLIARGREGWKGQYNGLRSAVALRTVVDGTGAFATAQLPGKTVDALLNGGNVSALPDGVRLRRATNQTGTTYQEVRFTMPKRTRWVWTFGAEHPVGTYSFDGVTGSGGQTNNFGSNTGLRRVDASAAQAQGYVGGFAYGATITGYTSATSYLWSNTNNTGNARPFTQMYLRPQLKISTMTFPAIPDAGAPATAQRDLPESDATRTVWGVAGQGNGLDGELNTEVAAFGQVGNTVYVGGNFKYVQRSLNATGADQIQQSFLAGFDATTGEFVSSFRPVLNGQVKALVGLPDGRLAVGGQFGIVNGVAHQSFVVLDPTTGATASGWQVGVENRVAGGLTQVRGFSLQGSWLYVSGAFTHWTRAGGATASAWNGARINVTTGAPDTNWNPSMNGTSVGVDASASGDRAYFSGYFRQSGQVPTLSATAIQSAAGAPVVQPVWAPTFSKSGKDAAGNVTGNIWQLGVAESGGRVWLGGSEHSLFSYDRSTFALETGNIMKNGGDFQAVNASGNTVFGGCHCGDWAYSNAFSWSNVGSNWTQADKMNLLGAWDSASGSYLPEFSPVLQARKGYGSWAIFTDSRGTLWTGGDFLYSVRAGEVNQWSGGFIRFAPRDAVAPSAPAQLTGTPTSATTATLSWPAATDDRGSVSYEVLRENKVVQATSALTLEVPVEAAAVRYFVRAVDPAGNRSATTAVYVVNPPSADALTFVDSGASWKWRFDSATWPTSWNATAFDDTTWAAGSAVLGFGSTGLGTDISTGAATPRPLSAQFRRSFSVDNPLTVTDGKISVIANDGVVVYVNGTEVGRANLPSGTLTQTSIATAAPRTTAAAAARVEFAVPSALLVAGKNVVSASTYVNYRATPDVSFDLRFTATRGTAAAAPAEPVVTASAVDSTSTQLSWSNDPASTATEYRLSRDGAPLAVVAAPGTSYTDTGLTASTSYAYSVIAVDGFGQQSTPGTVSVSTPAQPVDPNVDLITTGADWQWRFDSAPWPSDWNAPAFDDSAWASGAAVLGWGTAGQSTDISVGAPASRPLSAQFRRSFDVADPSALLTAQVSVIANDGVVVYLNGTEIGRANMPAGPLTQNSYANAAPRSTAAAANRAVFTVPVSLLVAGTNVVAASTHSNYRTTPDVSFDLTLTGTH</sequence>
<dbReference type="NCBIfam" id="NF040941">
    <property type="entry name" value="GGGWT_bact"/>
    <property type="match status" value="1"/>
</dbReference>
<dbReference type="GO" id="GO:0005615">
    <property type="term" value="C:extracellular space"/>
    <property type="evidence" value="ECO:0007669"/>
    <property type="project" value="TreeGrafter"/>
</dbReference>
<dbReference type="Gene3D" id="3.90.215.10">
    <property type="entry name" value="Gamma Fibrinogen, chain A, domain 1"/>
    <property type="match status" value="1"/>
</dbReference>
<dbReference type="SUPFAM" id="SSF49785">
    <property type="entry name" value="Galactose-binding domain-like"/>
    <property type="match status" value="1"/>
</dbReference>
<evidence type="ECO:0000256" key="6">
    <source>
        <dbReference type="ARBA" id="ARBA00023295"/>
    </source>
</evidence>
<dbReference type="CDD" id="cd00063">
    <property type="entry name" value="FN3"/>
    <property type="match status" value="1"/>
</dbReference>
<evidence type="ECO:0000313" key="11">
    <source>
        <dbReference type="Proteomes" id="UP000537260"/>
    </source>
</evidence>
<feature type="domain" description="Fibronectin type-III" evidence="9">
    <location>
        <begin position="977"/>
        <end position="1065"/>
    </location>
</feature>
<dbReference type="InterPro" id="IPR013783">
    <property type="entry name" value="Ig-like_fold"/>
</dbReference>
<dbReference type="EMBL" id="JACCFM010000001">
    <property type="protein sequence ID" value="NYJ21419.1"/>
    <property type="molecule type" value="Genomic_DNA"/>
</dbReference>
<dbReference type="InterPro" id="IPR036056">
    <property type="entry name" value="Fibrinogen-like_C"/>
</dbReference>
<keyword evidence="5" id="KW-1015">Disulfide bond</keyword>
<evidence type="ECO:0000256" key="2">
    <source>
        <dbReference type="ARBA" id="ARBA00022723"/>
    </source>
</evidence>
<protein>
    <recommendedName>
        <fullName evidence="9">Fibronectin type-III domain-containing protein</fullName>
    </recommendedName>
</protein>
<dbReference type="PANTHER" id="PTHR16146:SF46">
    <property type="entry name" value="INTELECTIN-1A-RELATED"/>
    <property type="match status" value="1"/>
</dbReference>
<dbReference type="Proteomes" id="UP000537260">
    <property type="component" value="Unassembled WGS sequence"/>
</dbReference>
<dbReference type="InterPro" id="IPR003961">
    <property type="entry name" value="FN3_dom"/>
</dbReference>
<keyword evidence="7" id="KW-0624">Polysaccharide degradation</keyword>
<keyword evidence="6" id="KW-0326">Glycosidase</keyword>
<feature type="signal peptide" evidence="8">
    <location>
        <begin position="1"/>
        <end position="41"/>
    </location>
</feature>
<keyword evidence="4" id="KW-0106">Calcium</keyword>
<organism evidence="10 11">
    <name type="scientific">Glaciibacter psychrotolerans</name>
    <dbReference type="NCBI Taxonomy" id="670054"/>
    <lineage>
        <taxon>Bacteria</taxon>
        <taxon>Bacillati</taxon>
        <taxon>Actinomycetota</taxon>
        <taxon>Actinomycetes</taxon>
        <taxon>Micrococcales</taxon>
        <taxon>Microbacteriaceae</taxon>
        <taxon>Glaciibacter</taxon>
    </lineage>
</organism>
<dbReference type="GO" id="GO:0016798">
    <property type="term" value="F:hydrolase activity, acting on glycosyl bonds"/>
    <property type="evidence" value="ECO:0007669"/>
    <property type="project" value="UniProtKB-KW"/>
</dbReference>
<evidence type="ECO:0000259" key="9">
    <source>
        <dbReference type="PROSITE" id="PS50853"/>
    </source>
</evidence>
<dbReference type="PROSITE" id="PS50853">
    <property type="entry name" value="FN3"/>
    <property type="match status" value="1"/>
</dbReference>
<evidence type="ECO:0000313" key="10">
    <source>
        <dbReference type="EMBL" id="NYJ21419.1"/>
    </source>
</evidence>
<evidence type="ECO:0000256" key="7">
    <source>
        <dbReference type="ARBA" id="ARBA00023326"/>
    </source>
</evidence>
<reference evidence="10 11" key="1">
    <citation type="submission" date="2020-07" db="EMBL/GenBank/DDBJ databases">
        <title>Sequencing the genomes of 1000 actinobacteria strains.</title>
        <authorList>
            <person name="Klenk H.-P."/>
        </authorList>
    </citation>
    <scope>NUCLEOTIDE SEQUENCE [LARGE SCALE GENOMIC DNA]</scope>
    <source>
        <strain evidence="10 11">LI1</strain>
    </source>
</reference>
<feature type="chain" id="PRO_5039476029" description="Fibronectin type-III domain-containing protein" evidence="8">
    <location>
        <begin position="42"/>
        <end position="1238"/>
    </location>
</feature>
<dbReference type="GO" id="GO:0000272">
    <property type="term" value="P:polysaccharide catabolic process"/>
    <property type="evidence" value="ECO:0007669"/>
    <property type="project" value="UniProtKB-KW"/>
</dbReference>
<keyword evidence="2" id="KW-0479">Metal-binding</keyword>
<dbReference type="InterPro" id="IPR008979">
    <property type="entry name" value="Galactose-bd-like_sf"/>
</dbReference>
<dbReference type="PANTHER" id="PTHR16146">
    <property type="entry name" value="INTELECTIN"/>
    <property type="match status" value="1"/>
</dbReference>
<evidence type="ECO:0000256" key="4">
    <source>
        <dbReference type="ARBA" id="ARBA00022837"/>
    </source>
</evidence>
<name>A0A7Z0EID8_9MICO</name>
<keyword evidence="11" id="KW-1185">Reference proteome</keyword>
<keyword evidence="7" id="KW-0119">Carbohydrate metabolism</keyword>
<keyword evidence="1" id="KW-0245">EGF-like domain</keyword>
<keyword evidence="6" id="KW-0378">Hydrolase</keyword>
<dbReference type="Gene3D" id="2.60.40.10">
    <property type="entry name" value="Immunoglobulins"/>
    <property type="match status" value="2"/>
</dbReference>
<evidence type="ECO:0000256" key="8">
    <source>
        <dbReference type="SAM" id="SignalP"/>
    </source>
</evidence>
<evidence type="ECO:0000256" key="3">
    <source>
        <dbReference type="ARBA" id="ARBA00022734"/>
    </source>
</evidence>
<dbReference type="PROSITE" id="PS51318">
    <property type="entry name" value="TAT"/>
    <property type="match status" value="1"/>
</dbReference>
<gene>
    <name evidence="10" type="ORF">HNR05_003210</name>
</gene>
<dbReference type="SUPFAM" id="SSF56496">
    <property type="entry name" value="Fibrinogen C-terminal domain-like"/>
    <property type="match status" value="1"/>
</dbReference>
<dbReference type="GO" id="GO:0046872">
    <property type="term" value="F:metal ion binding"/>
    <property type="evidence" value="ECO:0007669"/>
    <property type="project" value="UniProtKB-KW"/>
</dbReference>
<keyword evidence="8" id="KW-0732">Signal</keyword>
<dbReference type="InterPro" id="IPR006311">
    <property type="entry name" value="TAT_signal"/>
</dbReference>
<dbReference type="SUPFAM" id="SSF49265">
    <property type="entry name" value="Fibronectin type III"/>
    <property type="match status" value="2"/>
</dbReference>
<evidence type="ECO:0000256" key="1">
    <source>
        <dbReference type="ARBA" id="ARBA00022536"/>
    </source>
</evidence>
<dbReference type="InterPro" id="IPR036116">
    <property type="entry name" value="FN3_sf"/>
</dbReference>
<dbReference type="InterPro" id="IPR014716">
    <property type="entry name" value="Fibrinogen_a/b/g_C_1"/>
</dbReference>
<dbReference type="SMART" id="SM00060">
    <property type="entry name" value="FN3"/>
    <property type="match status" value="2"/>
</dbReference>
<dbReference type="RefSeq" id="WP_179580017.1">
    <property type="nucleotide sequence ID" value="NZ_JACCFM010000001.1"/>
</dbReference>
<dbReference type="GO" id="GO:0070492">
    <property type="term" value="F:oligosaccharide binding"/>
    <property type="evidence" value="ECO:0007669"/>
    <property type="project" value="TreeGrafter"/>
</dbReference>